<comment type="caution">
    <text evidence="5">The sequence shown here is derived from an EMBL/GenBank/DDBJ whole genome shotgun (WGS) entry which is preliminary data.</text>
</comment>
<dbReference type="Proteomes" id="UP001500831">
    <property type="component" value="Unassembled WGS sequence"/>
</dbReference>
<organism evidence="5 6">
    <name type="scientific">Streptosporangium fragile</name>
    <dbReference type="NCBI Taxonomy" id="46186"/>
    <lineage>
        <taxon>Bacteria</taxon>
        <taxon>Bacillati</taxon>
        <taxon>Actinomycetota</taxon>
        <taxon>Actinomycetes</taxon>
        <taxon>Streptosporangiales</taxon>
        <taxon>Streptosporangiaceae</taxon>
        <taxon>Streptosporangium</taxon>
    </lineage>
</organism>
<keyword evidence="2" id="KW-0732">Signal</keyword>
<dbReference type="PANTHER" id="PTHR30627:SF24">
    <property type="entry name" value="PENICILLIN-BINDING PROTEIN 4B"/>
    <property type="match status" value="1"/>
</dbReference>
<evidence type="ECO:0000259" key="4">
    <source>
        <dbReference type="Pfam" id="PF05223"/>
    </source>
</evidence>
<dbReference type="Pfam" id="PF05223">
    <property type="entry name" value="MecA_N"/>
    <property type="match status" value="1"/>
</dbReference>
<dbReference type="RefSeq" id="WP_344980219.1">
    <property type="nucleotide sequence ID" value="NZ_BAAAVI010000074.1"/>
</dbReference>
<sequence length="531" mass="55036">MRSRRFIVLIAVAVAIVAFGVYAVTAPPGAVDAAPSPRPSGTVGQVVEFSPLPDPEPTPTPSSTPTPEGPEQVAARYFDAWRAGDLVTMASLVAGPPADFAERHRRFDAELRISSLSLTPGQLQRDGETAEVPFDGVREVRGLGPWDFSSVLRLAPQNGTWQVLWSAQTLHPSLKDGVSLRLRETEVRQPATLTREGVPFPRDSKAGAYFPGLGDMASDLAVEEEPGGRVLLASPTRPPAGTRSTVSRPVQAAAARALDGVARPAAIVALDVRTGQVRAVADTLGGRQAFIGLYPPGSTFKVVTAAALLRAGLTPESPVPCPAAHTIPNGRTFTNDGGADHGSVSLTRAFALSCNTTFARQSYERLRDGLLRAEAADRFGFRVKPGESTCRIGPAVTPDELGADAIGQNSVLASPLCMAEVAAAVAGGVWKPATITEVPPADTPAAVPLDEGVVAGLRTMMGAVVTEGTAAQAGLPPDTAGKTGTAEIEAGESHAWFIGYRGDLAFAVFVQNGGSGGAVAAPIAARFLKAL</sequence>
<dbReference type="Gene3D" id="3.40.710.10">
    <property type="entry name" value="DD-peptidase/beta-lactamase superfamily"/>
    <property type="match status" value="1"/>
</dbReference>
<evidence type="ECO:0000256" key="1">
    <source>
        <dbReference type="SAM" id="MobiDB-lite"/>
    </source>
</evidence>
<dbReference type="EMBL" id="BAAAVI010000074">
    <property type="protein sequence ID" value="GAA2902527.1"/>
    <property type="molecule type" value="Genomic_DNA"/>
</dbReference>
<dbReference type="PANTHER" id="PTHR30627">
    <property type="entry name" value="PEPTIDOGLYCAN D,D-TRANSPEPTIDASE"/>
    <property type="match status" value="1"/>
</dbReference>
<dbReference type="Pfam" id="PF00905">
    <property type="entry name" value="Transpeptidase"/>
    <property type="match status" value="1"/>
</dbReference>
<feature type="chain" id="PRO_5046804827" description="Cell division protein FtsI" evidence="2">
    <location>
        <begin position="24"/>
        <end position="531"/>
    </location>
</feature>
<reference evidence="5 6" key="1">
    <citation type="journal article" date="2019" name="Int. J. Syst. Evol. Microbiol.">
        <title>The Global Catalogue of Microorganisms (GCM) 10K type strain sequencing project: providing services to taxonomists for standard genome sequencing and annotation.</title>
        <authorList>
            <consortium name="The Broad Institute Genomics Platform"/>
            <consortium name="The Broad Institute Genome Sequencing Center for Infectious Disease"/>
            <person name="Wu L."/>
            <person name="Ma J."/>
        </authorList>
    </citation>
    <scope>NUCLEOTIDE SEQUENCE [LARGE SCALE GENOMIC DNA]</scope>
    <source>
        <strain evidence="5 6">JCM 6242</strain>
    </source>
</reference>
<dbReference type="SUPFAM" id="SSF56601">
    <property type="entry name" value="beta-lactamase/transpeptidase-like"/>
    <property type="match status" value="1"/>
</dbReference>
<gene>
    <name evidence="5" type="ORF">GCM10010517_68430</name>
</gene>
<accession>A0ABN3W9K2</accession>
<feature type="domain" description="NTF2-like N-terminal transpeptidase" evidence="4">
    <location>
        <begin position="70"/>
        <end position="177"/>
    </location>
</feature>
<dbReference type="InterPro" id="IPR050515">
    <property type="entry name" value="Beta-lactam/transpept"/>
</dbReference>
<evidence type="ECO:0000313" key="5">
    <source>
        <dbReference type="EMBL" id="GAA2902527.1"/>
    </source>
</evidence>
<feature type="domain" description="Penicillin-binding protein transpeptidase" evidence="3">
    <location>
        <begin position="266"/>
        <end position="528"/>
    </location>
</feature>
<evidence type="ECO:0000256" key="2">
    <source>
        <dbReference type="SAM" id="SignalP"/>
    </source>
</evidence>
<protein>
    <recommendedName>
        <fullName evidence="7">Cell division protein FtsI</fullName>
    </recommendedName>
</protein>
<feature type="signal peptide" evidence="2">
    <location>
        <begin position="1"/>
        <end position="23"/>
    </location>
</feature>
<proteinExistence type="predicted"/>
<keyword evidence="6" id="KW-1185">Reference proteome</keyword>
<dbReference type="InterPro" id="IPR001460">
    <property type="entry name" value="PCN-bd_Tpept"/>
</dbReference>
<dbReference type="InterPro" id="IPR012338">
    <property type="entry name" value="Beta-lactam/transpept-like"/>
</dbReference>
<evidence type="ECO:0000259" key="3">
    <source>
        <dbReference type="Pfam" id="PF00905"/>
    </source>
</evidence>
<dbReference type="InterPro" id="IPR007887">
    <property type="entry name" value="MecA_N"/>
</dbReference>
<feature type="region of interest" description="Disordered" evidence="1">
    <location>
        <begin position="30"/>
        <end position="70"/>
    </location>
</feature>
<evidence type="ECO:0000313" key="6">
    <source>
        <dbReference type="Proteomes" id="UP001500831"/>
    </source>
</evidence>
<evidence type="ECO:0008006" key="7">
    <source>
        <dbReference type="Google" id="ProtNLM"/>
    </source>
</evidence>
<name>A0ABN3W9K2_9ACTN</name>
<feature type="compositionally biased region" description="Pro residues" evidence="1">
    <location>
        <begin position="52"/>
        <end position="68"/>
    </location>
</feature>